<comment type="caution">
    <text evidence="1">The sequence shown here is derived from an EMBL/GenBank/DDBJ whole genome shotgun (WGS) entry which is preliminary data.</text>
</comment>
<name>A0AAV8QMM3_ENSVE</name>
<evidence type="ECO:0000313" key="2">
    <source>
        <dbReference type="Proteomes" id="UP001222027"/>
    </source>
</evidence>
<keyword evidence="2" id="KW-1185">Reference proteome</keyword>
<reference evidence="1 2" key="1">
    <citation type="submission" date="2022-12" db="EMBL/GenBank/DDBJ databases">
        <title>Chromosome-scale assembly of the Ensete ventricosum genome.</title>
        <authorList>
            <person name="Dussert Y."/>
            <person name="Stocks J."/>
            <person name="Wendawek A."/>
            <person name="Woldeyes F."/>
            <person name="Nichols R.A."/>
            <person name="Borrell J.S."/>
        </authorList>
    </citation>
    <scope>NUCLEOTIDE SEQUENCE [LARGE SCALE GENOMIC DNA]</scope>
    <source>
        <strain evidence="2">cv. Maze</strain>
        <tissue evidence="1">Seeds</tissue>
    </source>
</reference>
<sequence>MSCRILLQIVASIGSPLKVDVVISSVTRARLEEGDELEHQAATFRSTTLIANDLWLIWKHMRSDFIINTLVASNSSSSPQQHRRRHSCC</sequence>
<evidence type="ECO:0008006" key="3">
    <source>
        <dbReference type="Google" id="ProtNLM"/>
    </source>
</evidence>
<dbReference type="AlphaFoldDB" id="A0AAV8QMM3"/>
<organism evidence="1 2">
    <name type="scientific">Ensete ventricosum</name>
    <name type="common">Abyssinian banana</name>
    <name type="synonym">Musa ensete</name>
    <dbReference type="NCBI Taxonomy" id="4639"/>
    <lineage>
        <taxon>Eukaryota</taxon>
        <taxon>Viridiplantae</taxon>
        <taxon>Streptophyta</taxon>
        <taxon>Embryophyta</taxon>
        <taxon>Tracheophyta</taxon>
        <taxon>Spermatophyta</taxon>
        <taxon>Magnoliopsida</taxon>
        <taxon>Liliopsida</taxon>
        <taxon>Zingiberales</taxon>
        <taxon>Musaceae</taxon>
        <taxon>Ensete</taxon>
    </lineage>
</organism>
<protein>
    <recommendedName>
        <fullName evidence="3">Secreted protein</fullName>
    </recommendedName>
</protein>
<proteinExistence type="predicted"/>
<accession>A0AAV8QMM3</accession>
<dbReference type="Proteomes" id="UP001222027">
    <property type="component" value="Unassembled WGS sequence"/>
</dbReference>
<evidence type="ECO:0000313" key="1">
    <source>
        <dbReference type="EMBL" id="KAJ8476530.1"/>
    </source>
</evidence>
<gene>
    <name evidence="1" type="ORF">OPV22_020257</name>
</gene>
<dbReference type="EMBL" id="JAQQAF010000006">
    <property type="protein sequence ID" value="KAJ8476530.1"/>
    <property type="molecule type" value="Genomic_DNA"/>
</dbReference>